<name>A0A9W8N2L6_9AGAR</name>
<accession>A0A9W8N2L6</accession>
<protein>
    <submittedName>
        <fullName evidence="1">Uncharacterized protein</fullName>
    </submittedName>
</protein>
<dbReference type="OrthoDB" id="3008365at2759"/>
<sequence>MPVSKSHEDSEKGSSQENEHIDLVNDVNAKIQNPFHGIPHDTLLAQVDTFAKEYDMWDNFIQLQKGALVAQNPGNFESIMELNDDDREVLRRERTHKWSQPRDLYLTVILCSVAAAVQGWDQTGSNGANLSFPAEFNIAFEDGGPDAKKNEWIVGVINAAFVTTC</sequence>
<dbReference type="EMBL" id="JANKHO010000002">
    <property type="protein sequence ID" value="KAJ3518131.1"/>
    <property type="molecule type" value="Genomic_DNA"/>
</dbReference>
<evidence type="ECO:0000313" key="1">
    <source>
        <dbReference type="EMBL" id="KAJ3518131.1"/>
    </source>
</evidence>
<dbReference type="Proteomes" id="UP001148786">
    <property type="component" value="Unassembled WGS sequence"/>
</dbReference>
<organism evidence="1 2">
    <name type="scientific">Agrocybe chaxingu</name>
    <dbReference type="NCBI Taxonomy" id="84603"/>
    <lineage>
        <taxon>Eukaryota</taxon>
        <taxon>Fungi</taxon>
        <taxon>Dikarya</taxon>
        <taxon>Basidiomycota</taxon>
        <taxon>Agaricomycotina</taxon>
        <taxon>Agaricomycetes</taxon>
        <taxon>Agaricomycetidae</taxon>
        <taxon>Agaricales</taxon>
        <taxon>Agaricineae</taxon>
        <taxon>Strophariaceae</taxon>
        <taxon>Agrocybe</taxon>
    </lineage>
</organism>
<proteinExistence type="predicted"/>
<dbReference type="AlphaFoldDB" id="A0A9W8N2L6"/>
<comment type="caution">
    <text evidence="1">The sequence shown here is derived from an EMBL/GenBank/DDBJ whole genome shotgun (WGS) entry which is preliminary data.</text>
</comment>
<evidence type="ECO:0000313" key="2">
    <source>
        <dbReference type="Proteomes" id="UP001148786"/>
    </source>
</evidence>
<reference evidence="1" key="1">
    <citation type="submission" date="2022-07" db="EMBL/GenBank/DDBJ databases">
        <title>Genome Sequence of Agrocybe chaxingu.</title>
        <authorList>
            <person name="Buettner E."/>
        </authorList>
    </citation>
    <scope>NUCLEOTIDE SEQUENCE</scope>
    <source>
        <strain evidence="1">MP-N11</strain>
    </source>
</reference>
<keyword evidence="2" id="KW-1185">Reference proteome</keyword>
<gene>
    <name evidence="1" type="ORF">NLJ89_g48</name>
</gene>